<feature type="domain" description="Major facilitator superfamily (MFS) profile" evidence="7">
    <location>
        <begin position="18"/>
        <end position="467"/>
    </location>
</feature>
<dbReference type="PRINTS" id="PR00171">
    <property type="entry name" value="SUGRTRNSPORT"/>
</dbReference>
<keyword evidence="4 5" id="KW-0472">Membrane</keyword>
<reference evidence="8" key="1">
    <citation type="submission" date="2025-08" db="UniProtKB">
        <authorList>
            <consortium name="Ensembl"/>
        </authorList>
    </citation>
    <scope>IDENTIFICATION</scope>
</reference>
<reference evidence="8" key="2">
    <citation type="submission" date="2025-09" db="UniProtKB">
        <authorList>
            <consortium name="Ensembl"/>
        </authorList>
    </citation>
    <scope>IDENTIFICATION</scope>
</reference>
<dbReference type="InterPro" id="IPR020846">
    <property type="entry name" value="MFS_dom"/>
</dbReference>
<feature type="signal peptide" evidence="6">
    <location>
        <begin position="1"/>
        <end position="30"/>
    </location>
</feature>
<dbReference type="Pfam" id="PF00083">
    <property type="entry name" value="Sugar_tr"/>
    <property type="match status" value="1"/>
</dbReference>
<dbReference type="GO" id="GO:0070837">
    <property type="term" value="P:dehydroascorbic acid transport"/>
    <property type="evidence" value="ECO:0007669"/>
    <property type="project" value="TreeGrafter"/>
</dbReference>
<sequence length="507" mass="56432">MKAGQLEPSFPLQTVTWSLVLSVMASVLRSLQIGYHTGNINAPQMVIEEFFNQTWKERFQEPMSLHALTMLWSFTVSTLALGATVSALTVGIVADHYGRYMHNSILTANSLSLMAVGFMGVSKIAGSLEALIVGRFLIGLFCGLNMTLIPLYIQEISPTRRRLLPPPTGHEIMFSGKFLSISWFQIMSLENVLGTSRWWPLMLSLSAIPAVLQYLTLPFCPESPRYFIINCHEDELAASELQRLRGTQDVLEEIEEMKEEAANLKGTEDVTMLRLFIVPSYKQPILIALILNASSQLSGFNVSTKIFCLAGVAHPTHTTMGIGAINILFTIFSLFRSKGQSNTMNGNLHGGAGHWCISVLPISLHLRTQGEVPWTKYFLILALFTMVAFYEIGPGPISWYITAELFSQSARPVAMGLTSSWNWFHKFIVAMFYQPLLHLVGPYVFLLFTGFLLVAVLYTFFRVPETRSRTFKEVAAEFRQADVPLSDMHPLPAGLEAGEVGSMVGVQ</sequence>
<organism evidence="8 9">
    <name type="scientific">Chrysemys picta bellii</name>
    <name type="common">Western painted turtle</name>
    <name type="synonym">Emys bellii</name>
    <dbReference type="NCBI Taxonomy" id="8478"/>
    <lineage>
        <taxon>Eukaryota</taxon>
        <taxon>Metazoa</taxon>
        <taxon>Chordata</taxon>
        <taxon>Craniata</taxon>
        <taxon>Vertebrata</taxon>
        <taxon>Euteleostomi</taxon>
        <taxon>Archelosauria</taxon>
        <taxon>Testudinata</taxon>
        <taxon>Testudines</taxon>
        <taxon>Cryptodira</taxon>
        <taxon>Durocryptodira</taxon>
        <taxon>Testudinoidea</taxon>
        <taxon>Emydidae</taxon>
        <taxon>Chrysemys</taxon>
    </lineage>
</organism>
<dbReference type="InterPro" id="IPR003663">
    <property type="entry name" value="Sugar/inositol_transpt"/>
</dbReference>
<evidence type="ECO:0000256" key="2">
    <source>
        <dbReference type="ARBA" id="ARBA00022692"/>
    </source>
</evidence>
<evidence type="ECO:0000256" key="4">
    <source>
        <dbReference type="ARBA" id="ARBA00023136"/>
    </source>
</evidence>
<feature type="transmembrane region" description="Helical" evidence="5">
    <location>
        <begin position="378"/>
        <end position="401"/>
    </location>
</feature>
<feature type="chain" id="PRO_5034495708" description="Major facilitator superfamily (MFS) profile domain-containing protein" evidence="6">
    <location>
        <begin position="31"/>
        <end position="507"/>
    </location>
</feature>
<dbReference type="Proteomes" id="UP000694380">
    <property type="component" value="Unplaced"/>
</dbReference>
<evidence type="ECO:0000313" key="8">
    <source>
        <dbReference type="Ensembl" id="ENSCPBP00000013424.1"/>
    </source>
</evidence>
<comment type="subcellular location">
    <subcellularLocation>
        <location evidence="1">Membrane</location>
        <topology evidence="1">Multi-pass membrane protein</topology>
    </subcellularLocation>
</comment>
<proteinExistence type="predicted"/>
<evidence type="ECO:0000313" key="9">
    <source>
        <dbReference type="Proteomes" id="UP000694380"/>
    </source>
</evidence>
<dbReference type="PROSITE" id="PS50850">
    <property type="entry name" value="MFS"/>
    <property type="match status" value="1"/>
</dbReference>
<dbReference type="GO" id="GO:0055056">
    <property type="term" value="F:D-glucose transmembrane transporter activity"/>
    <property type="evidence" value="ECO:0007669"/>
    <property type="project" value="TreeGrafter"/>
</dbReference>
<dbReference type="InterPro" id="IPR005829">
    <property type="entry name" value="Sugar_transporter_CS"/>
</dbReference>
<keyword evidence="6" id="KW-0732">Signal</keyword>
<dbReference type="SUPFAM" id="SSF103473">
    <property type="entry name" value="MFS general substrate transporter"/>
    <property type="match status" value="1"/>
</dbReference>
<feature type="transmembrane region" description="Helical" evidence="5">
    <location>
        <begin position="439"/>
        <end position="461"/>
    </location>
</feature>
<evidence type="ECO:0000256" key="5">
    <source>
        <dbReference type="SAM" id="Phobius"/>
    </source>
</evidence>
<dbReference type="GeneTree" id="ENSGT00940000160313"/>
<feature type="transmembrane region" description="Helical" evidence="5">
    <location>
        <begin position="132"/>
        <end position="153"/>
    </location>
</feature>
<evidence type="ECO:0000256" key="3">
    <source>
        <dbReference type="ARBA" id="ARBA00022989"/>
    </source>
</evidence>
<dbReference type="InterPro" id="IPR005828">
    <property type="entry name" value="MFS_sugar_transport-like"/>
</dbReference>
<keyword evidence="3 5" id="KW-1133">Transmembrane helix</keyword>
<dbReference type="InterPro" id="IPR036259">
    <property type="entry name" value="MFS_trans_sf"/>
</dbReference>
<dbReference type="AlphaFoldDB" id="A0A8C3FT45"/>
<dbReference type="GO" id="GO:0005886">
    <property type="term" value="C:plasma membrane"/>
    <property type="evidence" value="ECO:0007669"/>
    <property type="project" value="TreeGrafter"/>
</dbReference>
<dbReference type="Ensembl" id="ENSCPBT00000015933.1">
    <property type="protein sequence ID" value="ENSCPBP00000013424.1"/>
    <property type="gene ID" value="ENSCPBG00000010002.1"/>
</dbReference>
<dbReference type="Gene3D" id="1.20.1250.20">
    <property type="entry name" value="MFS general substrate transporter like domains"/>
    <property type="match status" value="1"/>
</dbReference>
<feature type="transmembrane region" description="Helical" evidence="5">
    <location>
        <begin position="318"/>
        <end position="335"/>
    </location>
</feature>
<evidence type="ECO:0000256" key="6">
    <source>
        <dbReference type="SAM" id="SignalP"/>
    </source>
</evidence>
<dbReference type="OMA" id="WMNYGFT"/>
<keyword evidence="2 5" id="KW-0812">Transmembrane</keyword>
<accession>A0A8C3FT45</accession>
<dbReference type="InterPro" id="IPR045263">
    <property type="entry name" value="GLUT"/>
</dbReference>
<evidence type="ECO:0000256" key="1">
    <source>
        <dbReference type="ARBA" id="ARBA00004141"/>
    </source>
</evidence>
<feature type="transmembrane region" description="Helical" evidence="5">
    <location>
        <begin position="106"/>
        <end position="126"/>
    </location>
</feature>
<keyword evidence="9" id="KW-1185">Reference proteome</keyword>
<evidence type="ECO:0000259" key="7">
    <source>
        <dbReference type="PROSITE" id="PS50850"/>
    </source>
</evidence>
<dbReference type="PANTHER" id="PTHR23503">
    <property type="entry name" value="SOLUTE CARRIER FAMILY 2"/>
    <property type="match status" value="1"/>
</dbReference>
<dbReference type="PANTHER" id="PTHR23503:SF99">
    <property type="entry name" value="SOLUTE CARRIER FAMILY 2, FACILITATED GLUCOSE TRANSPORTER MEMBER 3"/>
    <property type="match status" value="1"/>
</dbReference>
<dbReference type="GO" id="GO:0046323">
    <property type="term" value="P:D-glucose import"/>
    <property type="evidence" value="ECO:0007669"/>
    <property type="project" value="TreeGrafter"/>
</dbReference>
<feature type="transmembrane region" description="Helical" evidence="5">
    <location>
        <begin position="71"/>
        <end position="94"/>
    </location>
</feature>
<dbReference type="PROSITE" id="PS00217">
    <property type="entry name" value="SUGAR_TRANSPORT_2"/>
    <property type="match status" value="1"/>
</dbReference>
<name>A0A8C3FT45_CHRPI</name>
<protein>
    <recommendedName>
        <fullName evidence="7">Major facilitator superfamily (MFS) profile domain-containing protein</fullName>
    </recommendedName>
</protein>